<dbReference type="Gene3D" id="2.160.20.10">
    <property type="entry name" value="Single-stranded right-handed beta-helix, Pectin lyase-like"/>
    <property type="match status" value="1"/>
</dbReference>
<dbReference type="GO" id="GO:0005576">
    <property type="term" value="C:extracellular region"/>
    <property type="evidence" value="ECO:0007669"/>
    <property type="project" value="UniProtKB-SubCell"/>
</dbReference>
<comment type="caution">
    <text evidence="5">The sequence shown here is derived from an EMBL/GenBank/DDBJ whole genome shotgun (WGS) entry which is preliminary data.</text>
</comment>
<keyword evidence="2" id="KW-0964">Secreted</keyword>
<feature type="compositionally biased region" description="Low complexity" evidence="4">
    <location>
        <begin position="12"/>
        <end position="72"/>
    </location>
</feature>
<dbReference type="GO" id="GO:0016837">
    <property type="term" value="F:carbon-oxygen lyase activity, acting on polysaccharides"/>
    <property type="evidence" value="ECO:0007669"/>
    <property type="project" value="TreeGrafter"/>
</dbReference>
<feature type="compositionally biased region" description="Gly residues" evidence="4">
    <location>
        <begin position="1"/>
        <end position="11"/>
    </location>
</feature>
<evidence type="ECO:0000313" key="6">
    <source>
        <dbReference type="Proteomes" id="UP000295382"/>
    </source>
</evidence>
<dbReference type="Proteomes" id="UP000295382">
    <property type="component" value="Unassembled WGS sequence"/>
</dbReference>
<proteinExistence type="predicted"/>
<dbReference type="SMART" id="SM00710">
    <property type="entry name" value="PbH1"/>
    <property type="match status" value="4"/>
</dbReference>
<dbReference type="InterPro" id="IPR052052">
    <property type="entry name" value="Polysaccharide_Lyase_9"/>
</dbReference>
<protein>
    <submittedName>
        <fullName evidence="5">Chondroitinase B-like protein</fullName>
    </submittedName>
</protein>
<accession>A0A4V2UI35</accession>
<dbReference type="PANTHER" id="PTHR40088:SF2">
    <property type="entry name" value="SECRETED SUGAR HYDROLASE"/>
    <property type="match status" value="1"/>
</dbReference>
<sequence>MIAGCGGGSGGMTANAATTADESAAGVSASVSPADASQAPSAASPSASTAPTGPTYYLSPNGNDSSNGSASAPWRTIQKAANTVNAGDTVVLMDGTYTEGSIGFNRSGTSAKPITFKAQNKWKAIVASTAGCQPGFSINASYITVKDLTFAVAGSACGTYTSSNVHIRAWNTANPTPSSQSSGSAGFRADGLKLTGGLARSEGIKSNQDYTIIENVEADNALEIFNSKQSIIRNNNVTGQDQYGVSIFAKGGVRSAQIYNNVVHNKHNDGYGIYLGGYSCDTCFYDPSAKIEAYNSVAYNNVVINEGSGNLNALVFAGAKDSAFFNNVVIGGNVLTMEGGYNSGFRAPTTNPTLVNNIFMCQNKNAFSGTYSGTFKVDSNNFYNCSNVPAQTNAITGDPLLGANWTLQDNSPMRNRGAAVSFTGYNGESINVSLDKNGVARSAPWDLGIYNY</sequence>
<keyword evidence="6" id="KW-1185">Reference proteome</keyword>
<dbReference type="InterPro" id="IPR039513">
    <property type="entry name" value="PL-6"/>
</dbReference>
<evidence type="ECO:0000313" key="5">
    <source>
        <dbReference type="EMBL" id="TCS31956.1"/>
    </source>
</evidence>
<reference evidence="5 6" key="1">
    <citation type="submission" date="2019-03" db="EMBL/GenBank/DDBJ databases">
        <title>Genomic Encyclopedia of Type Strains, Phase IV (KMG-IV): sequencing the most valuable type-strain genomes for metagenomic binning, comparative biology and taxonomic classification.</title>
        <authorList>
            <person name="Goeker M."/>
        </authorList>
    </citation>
    <scope>NUCLEOTIDE SEQUENCE [LARGE SCALE GENOMIC DNA]</scope>
    <source>
        <strain evidence="5 6">DSM 7445</strain>
    </source>
</reference>
<evidence type="ECO:0000256" key="4">
    <source>
        <dbReference type="SAM" id="MobiDB-lite"/>
    </source>
</evidence>
<feature type="region of interest" description="Disordered" evidence="4">
    <location>
        <begin position="1"/>
        <end position="72"/>
    </location>
</feature>
<dbReference type="AlphaFoldDB" id="A0A4V2UI35"/>
<evidence type="ECO:0000256" key="2">
    <source>
        <dbReference type="ARBA" id="ARBA00022525"/>
    </source>
</evidence>
<name>A0A4V2UI35_PAULE</name>
<gene>
    <name evidence="5" type="ORF">EDC30_1282</name>
</gene>
<dbReference type="InterPro" id="IPR011050">
    <property type="entry name" value="Pectin_lyase_fold/virulence"/>
</dbReference>
<comment type="subcellular location">
    <subcellularLocation>
        <location evidence="1">Secreted</location>
    </subcellularLocation>
</comment>
<dbReference type="SUPFAM" id="SSF51126">
    <property type="entry name" value="Pectin lyase-like"/>
    <property type="match status" value="1"/>
</dbReference>
<dbReference type="Pfam" id="PF14592">
    <property type="entry name" value="Chondroitinas_B"/>
    <property type="match status" value="1"/>
</dbReference>
<dbReference type="InterPro" id="IPR006626">
    <property type="entry name" value="PbH1"/>
</dbReference>
<evidence type="ECO:0000256" key="1">
    <source>
        <dbReference type="ARBA" id="ARBA00004613"/>
    </source>
</evidence>
<keyword evidence="3" id="KW-0732">Signal</keyword>
<dbReference type="InterPro" id="IPR012334">
    <property type="entry name" value="Pectin_lyas_fold"/>
</dbReference>
<dbReference type="PANTHER" id="PTHR40088">
    <property type="entry name" value="PECTATE LYASE (EUROFUNG)"/>
    <property type="match status" value="1"/>
</dbReference>
<evidence type="ECO:0000256" key="3">
    <source>
        <dbReference type="ARBA" id="ARBA00022729"/>
    </source>
</evidence>
<organism evidence="5 6">
    <name type="scientific">Paucimonas lemoignei</name>
    <name type="common">Pseudomonas lemoignei</name>
    <dbReference type="NCBI Taxonomy" id="29443"/>
    <lineage>
        <taxon>Bacteria</taxon>
        <taxon>Pseudomonadati</taxon>
        <taxon>Pseudomonadota</taxon>
        <taxon>Betaproteobacteria</taxon>
        <taxon>Burkholderiales</taxon>
        <taxon>Burkholderiaceae</taxon>
        <taxon>Paucimonas</taxon>
    </lineage>
</organism>
<dbReference type="EMBL" id="SLZQ01000028">
    <property type="protein sequence ID" value="TCS31956.1"/>
    <property type="molecule type" value="Genomic_DNA"/>
</dbReference>